<evidence type="ECO:0000313" key="13">
    <source>
        <dbReference type="Proteomes" id="UP001302349"/>
    </source>
</evidence>
<dbReference type="Gene3D" id="2.60.40.1120">
    <property type="entry name" value="Carboxypeptidase-like, regulatory domain"/>
    <property type="match status" value="1"/>
</dbReference>
<evidence type="ECO:0000259" key="10">
    <source>
        <dbReference type="Pfam" id="PF00593"/>
    </source>
</evidence>
<dbReference type="RefSeq" id="WP_317489258.1">
    <property type="nucleotide sequence ID" value="NZ_CP136051.1"/>
</dbReference>
<evidence type="ECO:0000256" key="5">
    <source>
        <dbReference type="ARBA" id="ARBA00023077"/>
    </source>
</evidence>
<keyword evidence="4 8" id="KW-0812">Transmembrane</keyword>
<name>A0ABZ0IND1_9BACT</name>
<evidence type="ECO:0000256" key="6">
    <source>
        <dbReference type="ARBA" id="ARBA00023136"/>
    </source>
</evidence>
<keyword evidence="3 8" id="KW-1134">Transmembrane beta strand</keyword>
<comment type="subcellular location">
    <subcellularLocation>
        <location evidence="1 8">Cell outer membrane</location>
        <topology evidence="1 8">Multi-pass membrane protein</topology>
    </subcellularLocation>
</comment>
<dbReference type="PANTHER" id="PTHR30069:SF40">
    <property type="entry name" value="TONB-DEPENDENT RECEPTOR NMB0964-RELATED"/>
    <property type="match status" value="1"/>
</dbReference>
<organism evidence="12 13">
    <name type="scientific">Imperialibacter roseus</name>
    <dbReference type="NCBI Taxonomy" id="1324217"/>
    <lineage>
        <taxon>Bacteria</taxon>
        <taxon>Pseudomonadati</taxon>
        <taxon>Bacteroidota</taxon>
        <taxon>Cytophagia</taxon>
        <taxon>Cytophagales</taxon>
        <taxon>Flammeovirgaceae</taxon>
        <taxon>Imperialibacter</taxon>
    </lineage>
</organism>
<evidence type="ECO:0000259" key="11">
    <source>
        <dbReference type="Pfam" id="PF07715"/>
    </source>
</evidence>
<comment type="similarity">
    <text evidence="8 9">Belongs to the TonB-dependent receptor family.</text>
</comment>
<dbReference type="Pfam" id="PF00593">
    <property type="entry name" value="TonB_dep_Rec_b-barrel"/>
    <property type="match status" value="1"/>
</dbReference>
<dbReference type="Pfam" id="PF13715">
    <property type="entry name" value="CarbopepD_reg_2"/>
    <property type="match status" value="1"/>
</dbReference>
<dbReference type="InterPro" id="IPR012910">
    <property type="entry name" value="Plug_dom"/>
</dbReference>
<dbReference type="Proteomes" id="UP001302349">
    <property type="component" value="Chromosome"/>
</dbReference>
<protein>
    <submittedName>
        <fullName evidence="12">TonB-dependent receptor</fullName>
    </submittedName>
</protein>
<reference evidence="12 13" key="1">
    <citation type="journal article" date="2023" name="Microbiol. Resour. Announc.">
        <title>Complete Genome Sequence of Imperialibacter roseus strain P4T.</title>
        <authorList>
            <person name="Tizabi D.R."/>
            <person name="Bachvaroff T."/>
            <person name="Hill R.T."/>
        </authorList>
    </citation>
    <scope>NUCLEOTIDE SEQUENCE [LARGE SCALE GENOMIC DNA]</scope>
    <source>
        <strain evidence="12 13">P4T</strain>
    </source>
</reference>
<sequence length="758" mass="84887">MAKASVVFAQGQPCNLTLQGTVIDMTTKEALPIAAIWLVGPEKGTTTDEKGRFNIQGLCAGIFTADIHYLGYKEKHLTITLPLQNELFVLMEEDDMLIDEVTVQGEAISPDKTQSEVTLSETQLARASGKSLGESLQELPGVSSLKTGPTISKPIINGLHSNRILILNNGLRQEGQQWGTEHAPEIDPMMATQISVVKGAAAVRYGPEAIGGIVVVEPPALPYEHKHLHGNLRLMAADNGRMGSASTTFQGGLGKAESVAWRLQATGRRAGDFKAPDYMLTNTGLKEADFSGAIGYKKNDWLAEAYYSKFTTELGILRSAHIGNLTDLQAAFESDRPLIVEDFSYKIDNPRQEISHDLAKATLGKKGRLGDIKLVYGYQRNIRKEFDIRRGGRGETPALHMDLLTHSTDLIWEQRTWQKLRGQIGGSFIYQENRNVPGTGIKPLIPNYNSATSGMFVIERWMDDRWEIEAGLRFDNRAFQVFTFDENNEVIRPKYNFNNFSGSVGLVLKPADGWKVTSNLGTAWRPPNVSELYSQGLHHGAATIEEGNTELGTEQALKWVNQLLIRKGIWSAEVAMYAQKIDNYIYLQPQPEPRLTIRGAFPVYSYVQTDAFMAGTDISVLALVSKQWQYNLKGSIIRAKDVLKDDYLIFMPGDRIQNSVTWSYPFQSKKTFFVSASHSLVRRQNRYPVGVDYVDPPKGYQLLGLNVGYGSQLFGNDYEIYLEGTNLLDTSYREYLNRFRYYADELGRTVTIRFNYKF</sequence>
<dbReference type="SUPFAM" id="SSF56935">
    <property type="entry name" value="Porins"/>
    <property type="match status" value="1"/>
</dbReference>
<dbReference type="PROSITE" id="PS52016">
    <property type="entry name" value="TONB_DEPENDENT_REC_3"/>
    <property type="match status" value="1"/>
</dbReference>
<evidence type="ECO:0000256" key="1">
    <source>
        <dbReference type="ARBA" id="ARBA00004571"/>
    </source>
</evidence>
<keyword evidence="2 8" id="KW-0813">Transport</keyword>
<dbReference type="InterPro" id="IPR039426">
    <property type="entry name" value="TonB-dep_rcpt-like"/>
</dbReference>
<dbReference type="InterPro" id="IPR037066">
    <property type="entry name" value="Plug_dom_sf"/>
</dbReference>
<keyword evidence="12" id="KW-0675">Receptor</keyword>
<dbReference type="InterPro" id="IPR036942">
    <property type="entry name" value="Beta-barrel_TonB_sf"/>
</dbReference>
<proteinExistence type="inferred from homology"/>
<keyword evidence="7 8" id="KW-0998">Cell outer membrane</keyword>
<evidence type="ECO:0000256" key="4">
    <source>
        <dbReference type="ARBA" id="ARBA00022692"/>
    </source>
</evidence>
<dbReference type="Gene3D" id="2.40.170.20">
    <property type="entry name" value="TonB-dependent receptor, beta-barrel domain"/>
    <property type="match status" value="1"/>
</dbReference>
<evidence type="ECO:0000256" key="3">
    <source>
        <dbReference type="ARBA" id="ARBA00022452"/>
    </source>
</evidence>
<keyword evidence="13" id="KW-1185">Reference proteome</keyword>
<evidence type="ECO:0000256" key="9">
    <source>
        <dbReference type="RuleBase" id="RU003357"/>
    </source>
</evidence>
<dbReference type="Pfam" id="PF07715">
    <property type="entry name" value="Plug"/>
    <property type="match status" value="1"/>
</dbReference>
<dbReference type="Gene3D" id="2.170.130.10">
    <property type="entry name" value="TonB-dependent receptor, plug domain"/>
    <property type="match status" value="1"/>
</dbReference>
<dbReference type="SUPFAM" id="SSF49464">
    <property type="entry name" value="Carboxypeptidase regulatory domain-like"/>
    <property type="match status" value="1"/>
</dbReference>
<gene>
    <name evidence="12" type="ORF">RT717_26060</name>
</gene>
<feature type="domain" description="TonB-dependent receptor-like beta-barrel" evidence="10">
    <location>
        <begin position="407"/>
        <end position="727"/>
    </location>
</feature>
<dbReference type="PANTHER" id="PTHR30069">
    <property type="entry name" value="TONB-DEPENDENT OUTER MEMBRANE RECEPTOR"/>
    <property type="match status" value="1"/>
</dbReference>
<evidence type="ECO:0000256" key="7">
    <source>
        <dbReference type="ARBA" id="ARBA00023237"/>
    </source>
</evidence>
<accession>A0ABZ0IND1</accession>
<dbReference type="InterPro" id="IPR000531">
    <property type="entry name" value="Beta-barrel_TonB"/>
</dbReference>
<feature type="domain" description="TonB-dependent receptor plug" evidence="11">
    <location>
        <begin position="113"/>
        <end position="213"/>
    </location>
</feature>
<dbReference type="InterPro" id="IPR008969">
    <property type="entry name" value="CarboxyPept-like_regulatory"/>
</dbReference>
<evidence type="ECO:0000256" key="8">
    <source>
        <dbReference type="PROSITE-ProRule" id="PRU01360"/>
    </source>
</evidence>
<keyword evidence="5 9" id="KW-0798">TonB box</keyword>
<keyword evidence="6 8" id="KW-0472">Membrane</keyword>
<dbReference type="EMBL" id="CP136051">
    <property type="protein sequence ID" value="WOK06543.1"/>
    <property type="molecule type" value="Genomic_DNA"/>
</dbReference>
<evidence type="ECO:0000256" key="2">
    <source>
        <dbReference type="ARBA" id="ARBA00022448"/>
    </source>
</evidence>
<evidence type="ECO:0000313" key="12">
    <source>
        <dbReference type="EMBL" id="WOK06543.1"/>
    </source>
</evidence>